<comment type="function">
    <text evidence="7">Metal-dependent single-stranded DNA (ssDNA) exonuclease involved in mitochondrial genome maintenance. Has preference for 5'-3' exonuclease activity. Necessary for maintenance of proper 7S DNA levels. Probably involved in mitochondrial DNA (mtDNA) repair.</text>
</comment>
<evidence type="ECO:0000256" key="3">
    <source>
        <dbReference type="ARBA" id="ARBA00022801"/>
    </source>
</evidence>
<name>A0A9Q1B5A0_9SAUR</name>
<accession>A0A9Q1B5A0</accession>
<reference evidence="9" key="1">
    <citation type="journal article" date="2023" name="DNA Res.">
        <title>Chromosome-level genome assembly of Phrynocephalus forsythii using third-generation DNA sequencing and Hi-C analysis.</title>
        <authorList>
            <person name="Qi Y."/>
            <person name="Zhao W."/>
            <person name="Zhao Y."/>
            <person name="Niu C."/>
            <person name="Cao S."/>
            <person name="Zhang Y."/>
        </authorList>
    </citation>
    <scope>NUCLEOTIDE SEQUENCE</scope>
    <source>
        <tissue evidence="9">Muscle</tissue>
    </source>
</reference>
<sequence>MWSLHIVRKCGKLSELLNRNQLLYRFLANSSCFYAKKKKSEYGNLDQKKYEDVIRFLTSSEHSSQRPESLYEEKVIDRPGNKYNSPDQDLEPELNSNLIPLMNPNKSSLPQITAPGLPLQISLEKKPLASVTTVLQQTMSPQQAFYLERWKQQMILKLGKEGFAEYTQNIFQQGKLFHAAVENLLLADQISMKEQEEDASVSGFITSIKHVLREVSGVRALESAVQHETLHYQGLVDCVAEYRGSLCVIDWKTSGKLKPSLRNTFDSPLQVAAYIGAINHDSNYNFQVDCGLLVIAYKDGSPAHPHYMDSDLCSHYWNKWLRRLEEYQEKRKECETL</sequence>
<comment type="similarity">
    <text evidence="7">Belongs to the MGME1 family.</text>
</comment>
<dbReference type="EMBL" id="JAPFRF010000003">
    <property type="protein sequence ID" value="KAJ7338859.1"/>
    <property type="molecule type" value="Genomic_DNA"/>
</dbReference>
<dbReference type="AlphaFoldDB" id="A0A9Q1B5A0"/>
<dbReference type="OrthoDB" id="5777131at2759"/>
<evidence type="ECO:0000313" key="9">
    <source>
        <dbReference type="EMBL" id="KAJ7338859.1"/>
    </source>
</evidence>
<feature type="domain" description="PD-(D/E)XK endonuclease-like" evidence="8">
    <location>
        <begin position="177"/>
        <end position="324"/>
    </location>
</feature>
<evidence type="ECO:0000256" key="1">
    <source>
        <dbReference type="ARBA" id="ARBA00022722"/>
    </source>
</evidence>
<evidence type="ECO:0000256" key="5">
    <source>
        <dbReference type="ARBA" id="ARBA00023128"/>
    </source>
</evidence>
<comment type="caution">
    <text evidence="9">The sequence shown here is derived from an EMBL/GenBank/DDBJ whole genome shotgun (WGS) entry which is preliminary data.</text>
</comment>
<dbReference type="InterPro" id="IPR011604">
    <property type="entry name" value="PDDEXK-like_dom_sf"/>
</dbReference>
<evidence type="ECO:0000256" key="7">
    <source>
        <dbReference type="HAMAP-Rule" id="MF_03030"/>
    </source>
</evidence>
<evidence type="ECO:0000256" key="2">
    <source>
        <dbReference type="ARBA" id="ARBA00022763"/>
    </source>
</evidence>
<proteinExistence type="inferred from homology"/>
<dbReference type="GO" id="GO:0043504">
    <property type="term" value="P:mitochondrial DNA repair"/>
    <property type="evidence" value="ECO:0007669"/>
    <property type="project" value="UniProtKB-UniRule"/>
</dbReference>
<feature type="active site" evidence="7">
    <location>
        <position position="252"/>
    </location>
</feature>
<dbReference type="InterPro" id="IPR038726">
    <property type="entry name" value="PDDEXK_AddAB-type"/>
</dbReference>
<dbReference type="Gene3D" id="3.90.320.10">
    <property type="match status" value="1"/>
</dbReference>
<keyword evidence="3 7" id="KW-0378">Hydrolase</keyword>
<evidence type="ECO:0000313" key="10">
    <source>
        <dbReference type="Proteomes" id="UP001142489"/>
    </source>
</evidence>
<keyword evidence="5 7" id="KW-0496">Mitochondrion</keyword>
<dbReference type="GO" id="GO:0006264">
    <property type="term" value="P:mitochondrial DNA replication"/>
    <property type="evidence" value="ECO:0007669"/>
    <property type="project" value="TreeGrafter"/>
</dbReference>
<dbReference type="Pfam" id="PF12705">
    <property type="entry name" value="PDDEXK_1"/>
    <property type="match status" value="1"/>
</dbReference>
<dbReference type="GO" id="GO:0008297">
    <property type="term" value="F:single-stranded DNA exodeoxyribonuclease activity"/>
    <property type="evidence" value="ECO:0007669"/>
    <property type="project" value="UniProtKB-UniRule"/>
</dbReference>
<keyword evidence="10" id="KW-1185">Reference proteome</keyword>
<feature type="active site" evidence="7">
    <location>
        <position position="250"/>
    </location>
</feature>
<dbReference type="FunFam" id="3.90.320.10:FF:000005">
    <property type="entry name" value="Mitochondrial genome maintenance exonuclease 1"/>
    <property type="match status" value="1"/>
</dbReference>
<dbReference type="Proteomes" id="UP001142489">
    <property type="component" value="Unassembled WGS sequence"/>
</dbReference>
<evidence type="ECO:0000256" key="4">
    <source>
        <dbReference type="ARBA" id="ARBA00022839"/>
    </source>
</evidence>
<keyword evidence="6" id="KW-0234">DNA repair</keyword>
<organism evidence="9 10">
    <name type="scientific">Phrynocephalus forsythii</name>
    <dbReference type="NCBI Taxonomy" id="171643"/>
    <lineage>
        <taxon>Eukaryota</taxon>
        <taxon>Metazoa</taxon>
        <taxon>Chordata</taxon>
        <taxon>Craniata</taxon>
        <taxon>Vertebrata</taxon>
        <taxon>Euteleostomi</taxon>
        <taxon>Lepidosauria</taxon>
        <taxon>Squamata</taxon>
        <taxon>Bifurcata</taxon>
        <taxon>Unidentata</taxon>
        <taxon>Episquamata</taxon>
        <taxon>Toxicofera</taxon>
        <taxon>Iguania</taxon>
        <taxon>Acrodonta</taxon>
        <taxon>Agamidae</taxon>
        <taxon>Agaminae</taxon>
        <taxon>Phrynocephalus</taxon>
    </lineage>
</organism>
<dbReference type="PANTHER" id="PTHR31340">
    <property type="entry name" value="MITOCHONDRIAL GENOME MAINTENANCE EXONUCLEASE 1"/>
    <property type="match status" value="1"/>
</dbReference>
<dbReference type="EC" id="3.1.-.-" evidence="7"/>
<feature type="active site" evidence="7">
    <location>
        <position position="237"/>
    </location>
</feature>
<evidence type="ECO:0000259" key="8">
    <source>
        <dbReference type="Pfam" id="PF12705"/>
    </source>
</evidence>
<comment type="subcellular location">
    <subcellularLocation>
        <location evidence="7">Mitochondrion</location>
    </subcellularLocation>
</comment>
<keyword evidence="1 7" id="KW-0540">Nuclease</keyword>
<keyword evidence="4 7" id="KW-0269">Exonuclease</keyword>
<evidence type="ECO:0000256" key="6">
    <source>
        <dbReference type="ARBA" id="ARBA00023204"/>
    </source>
</evidence>
<dbReference type="GO" id="GO:0005739">
    <property type="term" value="C:mitochondrion"/>
    <property type="evidence" value="ECO:0007669"/>
    <property type="project" value="UniProtKB-SubCell"/>
</dbReference>
<keyword evidence="2" id="KW-0227">DNA damage</keyword>
<dbReference type="PANTHER" id="PTHR31340:SF3">
    <property type="entry name" value="MITOCHONDRIAL GENOME MAINTENANCE EXONUCLEASE 1"/>
    <property type="match status" value="1"/>
</dbReference>
<dbReference type="HAMAP" id="MF_03030">
    <property type="entry name" value="MGME1"/>
    <property type="match status" value="1"/>
</dbReference>
<dbReference type="InterPro" id="IPR011335">
    <property type="entry name" value="Restrct_endonuc-II-like"/>
</dbReference>
<dbReference type="SUPFAM" id="SSF52980">
    <property type="entry name" value="Restriction endonuclease-like"/>
    <property type="match status" value="1"/>
</dbReference>
<gene>
    <name evidence="7" type="primary">MGME1</name>
    <name evidence="9" type="ORF">JRQ81_012761</name>
</gene>
<protein>
    <recommendedName>
        <fullName evidence="7">Mitochondrial genome maintenance exonuclease 1</fullName>
        <ecNumber evidence="7">3.1.-.-</ecNumber>
    </recommendedName>
</protein>